<protein>
    <recommendedName>
        <fullName evidence="2">histidine kinase</fullName>
        <ecNumber evidence="2">2.7.13.3</ecNumber>
    </recommendedName>
</protein>
<evidence type="ECO:0000259" key="11">
    <source>
        <dbReference type="PROSITE" id="PS50885"/>
    </source>
</evidence>
<dbReference type="EC" id="2.7.13.3" evidence="2"/>
<dbReference type="PROSITE" id="PS50885">
    <property type="entry name" value="HAMP"/>
    <property type="match status" value="1"/>
</dbReference>
<evidence type="ECO:0000256" key="3">
    <source>
        <dbReference type="ARBA" id="ARBA00022553"/>
    </source>
</evidence>
<keyword evidence="9" id="KW-0472">Membrane</keyword>
<dbReference type="EMBL" id="JAHKRT010000001">
    <property type="protein sequence ID" value="MBU3076809.1"/>
    <property type="molecule type" value="Genomic_DNA"/>
</dbReference>
<dbReference type="PANTHER" id="PTHR45436:SF5">
    <property type="entry name" value="SENSOR HISTIDINE KINASE TRCS"/>
    <property type="match status" value="1"/>
</dbReference>
<feature type="transmembrane region" description="Helical" evidence="9">
    <location>
        <begin position="166"/>
        <end position="185"/>
    </location>
</feature>
<keyword evidence="3" id="KW-0597">Phosphoprotein</keyword>
<dbReference type="InterPro" id="IPR003660">
    <property type="entry name" value="HAMP_dom"/>
</dbReference>
<name>A0ABS6BHT4_9SPHN</name>
<evidence type="ECO:0000313" key="12">
    <source>
        <dbReference type="EMBL" id="MBU3076809.1"/>
    </source>
</evidence>
<keyword evidence="8" id="KW-0902">Two-component regulatory system</keyword>
<evidence type="ECO:0000259" key="10">
    <source>
        <dbReference type="PROSITE" id="PS50109"/>
    </source>
</evidence>
<evidence type="ECO:0000256" key="6">
    <source>
        <dbReference type="ARBA" id="ARBA00022777"/>
    </source>
</evidence>
<evidence type="ECO:0000256" key="7">
    <source>
        <dbReference type="ARBA" id="ARBA00022989"/>
    </source>
</evidence>
<comment type="caution">
    <text evidence="12">The sequence shown here is derived from an EMBL/GenBank/DDBJ whole genome shotgun (WGS) entry which is preliminary data.</text>
</comment>
<reference evidence="12 13" key="1">
    <citation type="submission" date="2021-06" db="EMBL/GenBank/DDBJ databases">
        <title>Sphingomonas sp. XMGL2, whole genome shotgun sequencing project.</title>
        <authorList>
            <person name="Zhao G."/>
            <person name="Shen L."/>
        </authorList>
    </citation>
    <scope>NUCLEOTIDE SEQUENCE [LARGE SCALE GENOMIC DNA]</scope>
    <source>
        <strain evidence="12 13">XMGL2</strain>
    </source>
</reference>
<dbReference type="GO" id="GO:0016301">
    <property type="term" value="F:kinase activity"/>
    <property type="evidence" value="ECO:0007669"/>
    <property type="project" value="UniProtKB-KW"/>
</dbReference>
<feature type="transmembrane region" description="Helical" evidence="9">
    <location>
        <begin position="12"/>
        <end position="36"/>
    </location>
</feature>
<evidence type="ECO:0000313" key="13">
    <source>
        <dbReference type="Proteomes" id="UP000776276"/>
    </source>
</evidence>
<dbReference type="SMART" id="SM00387">
    <property type="entry name" value="HATPase_c"/>
    <property type="match status" value="1"/>
</dbReference>
<evidence type="ECO:0000256" key="4">
    <source>
        <dbReference type="ARBA" id="ARBA00022679"/>
    </source>
</evidence>
<dbReference type="InterPro" id="IPR003594">
    <property type="entry name" value="HATPase_dom"/>
</dbReference>
<keyword evidence="13" id="KW-1185">Reference proteome</keyword>
<dbReference type="PANTHER" id="PTHR45436">
    <property type="entry name" value="SENSOR HISTIDINE KINASE YKOH"/>
    <property type="match status" value="1"/>
</dbReference>
<sequence>MTGIDTQSLRFRFIAASLLWLGLATLLAGVFIASLYRSHTTQRFTSELGHHQDELIGITRIDPAGRPSVRQPLADPLFLLRGSGYYWQVEQPGGVTVTSPSLGGKRLDSGATPDDRGFQKVPGPFGSVMQHSQRATPPGGGPPLIFTIAGASDLLDNEVARLHRDLAFSLIVFAALMAAGIMLQIRFGLRPVRRLGDWIEALRRGQISRLPESDVPSEFLAIVTRLNQLLDAQATLVSRARVETGNLAHNLRTPLALIGDEAEQLARAGRGPAAAFILDQCALIQRQIDYHMMRAAAAGTRGTSAVTAVAPLIERIVEAMRRLHAERGLRFDVQIEAGLDARCDPGDLSEIVSNLIDNGCKWAASRVSVSARAAGQTVRIAVADDGPGIPHDKRSEVLDVGVRLDPSTPGTGLGLAISRDMAMLYGGEITLEARDGGGLVAAVELPA</sequence>
<evidence type="ECO:0000256" key="9">
    <source>
        <dbReference type="SAM" id="Phobius"/>
    </source>
</evidence>
<keyword evidence="5 9" id="KW-0812">Transmembrane</keyword>
<gene>
    <name evidence="12" type="ORF">KOF26_02935</name>
</gene>
<dbReference type="InterPro" id="IPR005467">
    <property type="entry name" value="His_kinase_dom"/>
</dbReference>
<dbReference type="Pfam" id="PF02518">
    <property type="entry name" value="HATPase_c"/>
    <property type="match status" value="1"/>
</dbReference>
<keyword evidence="6 12" id="KW-0418">Kinase</keyword>
<dbReference type="RefSeq" id="WP_216319659.1">
    <property type="nucleotide sequence ID" value="NZ_JAHKRT010000001.1"/>
</dbReference>
<feature type="domain" description="HAMP" evidence="11">
    <location>
        <begin position="186"/>
        <end position="238"/>
    </location>
</feature>
<dbReference type="InterPro" id="IPR050428">
    <property type="entry name" value="TCS_sensor_his_kinase"/>
</dbReference>
<feature type="domain" description="Histidine kinase" evidence="10">
    <location>
        <begin position="246"/>
        <end position="447"/>
    </location>
</feature>
<dbReference type="PROSITE" id="PS50109">
    <property type="entry name" value="HIS_KIN"/>
    <property type="match status" value="1"/>
</dbReference>
<evidence type="ECO:0000256" key="5">
    <source>
        <dbReference type="ARBA" id="ARBA00022692"/>
    </source>
</evidence>
<keyword evidence="4" id="KW-0808">Transferase</keyword>
<accession>A0ABS6BHT4</accession>
<evidence type="ECO:0000256" key="2">
    <source>
        <dbReference type="ARBA" id="ARBA00012438"/>
    </source>
</evidence>
<keyword evidence="7 9" id="KW-1133">Transmembrane helix</keyword>
<proteinExistence type="predicted"/>
<comment type="catalytic activity">
    <reaction evidence="1">
        <text>ATP + protein L-histidine = ADP + protein N-phospho-L-histidine.</text>
        <dbReference type="EC" id="2.7.13.3"/>
    </reaction>
</comment>
<dbReference type="Proteomes" id="UP000776276">
    <property type="component" value="Unassembled WGS sequence"/>
</dbReference>
<organism evidence="12 13">
    <name type="scientific">Sphingomonas quercus</name>
    <dbReference type="NCBI Taxonomy" id="2842451"/>
    <lineage>
        <taxon>Bacteria</taxon>
        <taxon>Pseudomonadati</taxon>
        <taxon>Pseudomonadota</taxon>
        <taxon>Alphaproteobacteria</taxon>
        <taxon>Sphingomonadales</taxon>
        <taxon>Sphingomonadaceae</taxon>
        <taxon>Sphingomonas</taxon>
    </lineage>
</organism>
<evidence type="ECO:0000256" key="8">
    <source>
        <dbReference type="ARBA" id="ARBA00023012"/>
    </source>
</evidence>
<evidence type="ECO:0000256" key="1">
    <source>
        <dbReference type="ARBA" id="ARBA00000085"/>
    </source>
</evidence>